<dbReference type="InterPro" id="IPR011051">
    <property type="entry name" value="RmlC_Cupin_sf"/>
</dbReference>
<dbReference type="PANTHER" id="PTHR21047">
    <property type="entry name" value="DTDP-6-DEOXY-D-GLUCOSE-3,5 EPIMERASE"/>
    <property type="match status" value="1"/>
</dbReference>
<feature type="domain" description="Capsular polysaccharide assembling protein CapF C-terminal" evidence="2">
    <location>
        <begin position="20"/>
        <end position="136"/>
    </location>
</feature>
<proteinExistence type="predicted"/>
<dbReference type="Proteomes" id="UP000277582">
    <property type="component" value="Unassembled WGS sequence"/>
</dbReference>
<dbReference type="InterPro" id="IPR029303">
    <property type="entry name" value="CapF_C"/>
</dbReference>
<dbReference type="GO" id="GO:0005829">
    <property type="term" value="C:cytosol"/>
    <property type="evidence" value="ECO:0007669"/>
    <property type="project" value="TreeGrafter"/>
</dbReference>
<evidence type="ECO:0000259" key="2">
    <source>
        <dbReference type="Pfam" id="PF14667"/>
    </source>
</evidence>
<evidence type="ECO:0000313" key="3">
    <source>
        <dbReference type="EMBL" id="RSN77493.1"/>
    </source>
</evidence>
<accession>A0A3R9PZU4</accession>
<dbReference type="GO" id="GO:0019305">
    <property type="term" value="P:dTDP-rhamnose biosynthetic process"/>
    <property type="evidence" value="ECO:0007669"/>
    <property type="project" value="TreeGrafter"/>
</dbReference>
<dbReference type="PANTHER" id="PTHR21047:SF2">
    <property type="entry name" value="THYMIDINE DIPHOSPHO-4-KETO-RHAMNOSE 3,5-EPIMERASE"/>
    <property type="match status" value="1"/>
</dbReference>
<protein>
    <submittedName>
        <fullName evidence="3">dTDP-4-dehydrorhamnose 3,5-epimerase</fullName>
    </submittedName>
</protein>
<gene>
    <name evidence="3" type="ORF">D6D85_02505</name>
</gene>
<dbReference type="SUPFAM" id="SSF51182">
    <property type="entry name" value="RmlC-like cupins"/>
    <property type="match status" value="1"/>
</dbReference>
<feature type="site" description="Participates in a stacking interaction with the thymidine ring of dTDP-4-oxo-6-deoxyglucose" evidence="1">
    <location>
        <position position="129"/>
    </location>
</feature>
<evidence type="ECO:0000256" key="1">
    <source>
        <dbReference type="PIRSR" id="PIRSR600888-3"/>
    </source>
</evidence>
<evidence type="ECO:0000313" key="4">
    <source>
        <dbReference type="Proteomes" id="UP000277582"/>
    </source>
</evidence>
<name>A0A3R9PZU4_9CREN</name>
<dbReference type="GO" id="GO:0000271">
    <property type="term" value="P:polysaccharide biosynthetic process"/>
    <property type="evidence" value="ECO:0007669"/>
    <property type="project" value="TreeGrafter"/>
</dbReference>
<dbReference type="GO" id="GO:0008830">
    <property type="term" value="F:dTDP-4-dehydrorhamnose 3,5-epimerase activity"/>
    <property type="evidence" value="ECO:0007669"/>
    <property type="project" value="InterPro"/>
</dbReference>
<organism evidence="3 4">
    <name type="scientific">Candidatus Methanodesulfokora washburnensis</name>
    <dbReference type="NCBI Taxonomy" id="2478471"/>
    <lineage>
        <taxon>Archaea</taxon>
        <taxon>Thermoproteota</taxon>
        <taxon>Candidatus Korarchaeia</taxon>
        <taxon>Candidatus Korarchaeia incertae sedis</taxon>
        <taxon>Candidatus Methanodesulfokora</taxon>
    </lineage>
</organism>
<keyword evidence="4" id="KW-1185">Reference proteome</keyword>
<dbReference type="InterPro" id="IPR014710">
    <property type="entry name" value="RmlC-like_jellyroll"/>
</dbReference>
<reference evidence="3 4" key="1">
    <citation type="submission" date="2018-10" db="EMBL/GenBank/DDBJ databases">
        <title>Co-occurring genomic capacity for anaerobic methane metabolism and dissimilatory sulfite reduction discovered in the Korarchaeota.</title>
        <authorList>
            <person name="Mckay L.J."/>
            <person name="Dlakic M."/>
            <person name="Fields M.W."/>
            <person name="Delmont T.O."/>
            <person name="Eren A.M."/>
            <person name="Jay Z.J."/>
            <person name="Klingelsmith K.B."/>
            <person name="Rusch D.B."/>
            <person name="Inskeep W.P."/>
        </authorList>
    </citation>
    <scope>NUCLEOTIDE SEQUENCE [LARGE SCALE GENOMIC DNA]</scope>
    <source>
        <strain evidence="3 4">MDKW</strain>
    </source>
</reference>
<dbReference type="OrthoDB" id="49399at2157"/>
<dbReference type="EMBL" id="RCOS01000031">
    <property type="protein sequence ID" value="RSN77493.1"/>
    <property type="molecule type" value="Genomic_DNA"/>
</dbReference>
<comment type="caution">
    <text evidence="3">The sequence shown here is derived from an EMBL/GenBank/DDBJ whole genome shotgun (WGS) entry which is preliminary data.</text>
</comment>
<sequence>MVREYPLKGVKTRDLNLIPDERGLFAEALRQDWKDLLEEDWIVQVNISYSYPNIVRAWHKHERGQIDYFLVLQGAMKICAYEEETGRMAEIIASGKKPMLVRIPGKYLHGTKTVSSTPSLTVYFVTRLYDYGNPDEIRRPWNDPSIVPTEINGRRDDPRVGKPWDWFSPPHK</sequence>
<dbReference type="InterPro" id="IPR000888">
    <property type="entry name" value="RmlC-like"/>
</dbReference>
<dbReference type="Pfam" id="PF14667">
    <property type="entry name" value="Polysacc_synt_C"/>
    <property type="match status" value="1"/>
</dbReference>
<dbReference type="AlphaFoldDB" id="A0A3R9PZU4"/>
<dbReference type="Gene3D" id="2.60.120.10">
    <property type="entry name" value="Jelly Rolls"/>
    <property type="match status" value="1"/>
</dbReference>